<sequence>MRAEAPASRPQRIDIVLLVPVSLFGAAIPLGLLDVVFRLFDPMYGGPTAQRWASAAAQISFGLIAVLGLVSAWIVAASSDAVLRAHRRRSLGVALGLLGGIGVALYLLVDWLFGGRVVPDMFLVVVGAVLAVAPMLVAARHLPRIVRALPPAAMLRGCRYGQ</sequence>
<evidence type="ECO:0000256" key="1">
    <source>
        <dbReference type="SAM" id="Phobius"/>
    </source>
</evidence>
<gene>
    <name evidence="2" type="ORF">XpiCFBP4643_06060</name>
</gene>
<feature type="transmembrane region" description="Helical" evidence="1">
    <location>
        <begin position="121"/>
        <end position="139"/>
    </location>
</feature>
<proteinExistence type="predicted"/>
<protein>
    <submittedName>
        <fullName evidence="2">Uncharacterized protein</fullName>
    </submittedName>
</protein>
<feature type="transmembrane region" description="Helical" evidence="1">
    <location>
        <begin position="90"/>
        <end position="109"/>
    </location>
</feature>
<name>A0A2S7D5J2_9XANT</name>
<keyword evidence="3" id="KW-1185">Reference proteome</keyword>
<organism evidence="2 3">
    <name type="scientific">Xanthomonas pisi</name>
    <dbReference type="NCBI Taxonomy" id="56457"/>
    <lineage>
        <taxon>Bacteria</taxon>
        <taxon>Pseudomonadati</taxon>
        <taxon>Pseudomonadota</taxon>
        <taxon>Gammaproteobacteria</taxon>
        <taxon>Lysobacterales</taxon>
        <taxon>Lysobacteraceae</taxon>
        <taxon>Xanthomonas</taxon>
    </lineage>
</organism>
<keyword evidence="1" id="KW-0472">Membrane</keyword>
<accession>A0A2S7D5J2</accession>
<keyword evidence="1" id="KW-1133">Transmembrane helix</keyword>
<dbReference type="EMBL" id="MDEI01000004">
    <property type="protein sequence ID" value="PPU69101.1"/>
    <property type="molecule type" value="Genomic_DNA"/>
</dbReference>
<dbReference type="AlphaFoldDB" id="A0A2S7D5J2"/>
<evidence type="ECO:0000313" key="2">
    <source>
        <dbReference type="EMBL" id="PPU69101.1"/>
    </source>
</evidence>
<comment type="caution">
    <text evidence="2">The sequence shown here is derived from an EMBL/GenBank/DDBJ whole genome shotgun (WGS) entry which is preliminary data.</text>
</comment>
<reference evidence="3" key="1">
    <citation type="submission" date="2016-08" db="EMBL/GenBank/DDBJ databases">
        <authorList>
            <person name="Merda D."/>
            <person name="Briand M."/>
            <person name="Taghouti G."/>
            <person name="Carrere S."/>
            <person name="Gouzy J."/>
            <person name="Portier P."/>
            <person name="Jacques M.-A."/>
            <person name="Fischer-Le Saux M."/>
        </authorList>
    </citation>
    <scope>NUCLEOTIDE SEQUENCE [LARGE SCALE GENOMIC DNA]</scope>
    <source>
        <strain evidence="3">CFBP4643</strain>
    </source>
</reference>
<feature type="transmembrane region" description="Helical" evidence="1">
    <location>
        <begin position="52"/>
        <end position="78"/>
    </location>
</feature>
<dbReference type="Proteomes" id="UP000238191">
    <property type="component" value="Unassembled WGS sequence"/>
</dbReference>
<dbReference type="RefSeq" id="WP_046963923.1">
    <property type="nucleotide sequence ID" value="NZ_MDEI01000004.1"/>
</dbReference>
<dbReference type="OrthoDB" id="5998064at2"/>
<evidence type="ECO:0000313" key="3">
    <source>
        <dbReference type="Proteomes" id="UP000238191"/>
    </source>
</evidence>
<feature type="transmembrane region" description="Helical" evidence="1">
    <location>
        <begin position="12"/>
        <end position="32"/>
    </location>
</feature>
<keyword evidence="1" id="KW-0812">Transmembrane</keyword>